<evidence type="ECO:0000313" key="13">
    <source>
        <dbReference type="EMBL" id="MXO86434.1"/>
    </source>
</evidence>
<keyword evidence="4" id="KW-1003">Cell membrane</keyword>
<evidence type="ECO:0000256" key="9">
    <source>
        <dbReference type="ARBA" id="ARBA00023065"/>
    </source>
</evidence>
<keyword evidence="6 12" id="KW-0812">Transmembrane</keyword>
<reference evidence="13 14" key="1">
    <citation type="submission" date="2019-12" db="EMBL/GenBank/DDBJ databases">
        <title>Genomic-based taxomic classification of the family Erythrobacteraceae.</title>
        <authorList>
            <person name="Xu L."/>
        </authorList>
    </citation>
    <scope>NUCLEOTIDE SEQUENCE [LARGE SCALE GENOMIC DNA]</scope>
    <source>
        <strain evidence="13 14">MCCC 1A09962</strain>
    </source>
</reference>
<evidence type="ECO:0000256" key="10">
    <source>
        <dbReference type="ARBA" id="ARBA00023136"/>
    </source>
</evidence>
<evidence type="ECO:0000256" key="8">
    <source>
        <dbReference type="ARBA" id="ARBA00022989"/>
    </source>
</evidence>
<dbReference type="GO" id="GO:0005886">
    <property type="term" value="C:plasma membrane"/>
    <property type="evidence" value="ECO:0007669"/>
    <property type="project" value="UniProtKB-SubCell"/>
</dbReference>
<dbReference type="InterPro" id="IPR045863">
    <property type="entry name" value="CorA_TM1_TM2"/>
</dbReference>
<name>A0A844ZFV8_9SPHN</name>
<dbReference type="GO" id="GO:0050897">
    <property type="term" value="F:cobalt ion binding"/>
    <property type="evidence" value="ECO:0007669"/>
    <property type="project" value="TreeGrafter"/>
</dbReference>
<dbReference type="AlphaFoldDB" id="A0A844ZFV8"/>
<dbReference type="GO" id="GO:0015095">
    <property type="term" value="F:magnesium ion transmembrane transporter activity"/>
    <property type="evidence" value="ECO:0007669"/>
    <property type="project" value="TreeGrafter"/>
</dbReference>
<sequence>MASQDIKDAERDAPDGPLLFGRILDGQGGGRPIGWEEARTWQPQAPHEVMWVHLCRNKPGVQEWLEEQLGVPEPTAELLVSDATRPRAFREGSTLVATLRGINFNPGAEPEDMISMQLWCDGRRLVTLRRHPLQTPRDILALVDRGQGPPDAGATITLLAEYMVARMNQSIVDMNEVIDELEAEDPEDDPEAMVSRISAIRRNCLGLQRHMSPQHEALERISRDAPAWFEEHDRREIAETIDRLRRYLDDIDISKESAVVLQDDLRARSLASSEHATYMLTIVAGIFLPLSFLTGLLGINVGGMPGVDDPSAFWEVAALCTGILVILLLVFKKLKWL</sequence>
<dbReference type="InterPro" id="IPR002523">
    <property type="entry name" value="MgTranspt_CorA/ZnTranspt_ZntB"/>
</dbReference>
<dbReference type="RefSeq" id="WP_160683233.1">
    <property type="nucleotide sequence ID" value="NZ_WTYW01000002.1"/>
</dbReference>
<organism evidence="13 14">
    <name type="scientific">Parapontixanthobacter aurantiacus</name>
    <dbReference type="NCBI Taxonomy" id="1463599"/>
    <lineage>
        <taxon>Bacteria</taxon>
        <taxon>Pseudomonadati</taxon>
        <taxon>Pseudomonadota</taxon>
        <taxon>Alphaproteobacteria</taxon>
        <taxon>Sphingomonadales</taxon>
        <taxon>Erythrobacteraceae</taxon>
        <taxon>Parapontixanthobacter</taxon>
    </lineage>
</organism>
<dbReference type="PANTHER" id="PTHR46494">
    <property type="entry name" value="CORA FAMILY METAL ION TRANSPORTER (EUROFUNG)"/>
    <property type="match status" value="1"/>
</dbReference>
<evidence type="ECO:0000313" key="14">
    <source>
        <dbReference type="Proteomes" id="UP000433104"/>
    </source>
</evidence>
<evidence type="ECO:0000256" key="12">
    <source>
        <dbReference type="SAM" id="Phobius"/>
    </source>
</evidence>
<feature type="transmembrane region" description="Helical" evidence="12">
    <location>
        <begin position="311"/>
        <end position="331"/>
    </location>
</feature>
<proteinExistence type="inferred from homology"/>
<keyword evidence="7" id="KW-0862">Zinc</keyword>
<dbReference type="GO" id="GO:0000287">
    <property type="term" value="F:magnesium ion binding"/>
    <property type="evidence" value="ECO:0007669"/>
    <property type="project" value="TreeGrafter"/>
</dbReference>
<dbReference type="SUPFAM" id="SSF144083">
    <property type="entry name" value="Magnesium transport protein CorA, transmembrane region"/>
    <property type="match status" value="1"/>
</dbReference>
<feature type="region of interest" description="Disordered" evidence="11">
    <location>
        <begin position="1"/>
        <end position="20"/>
    </location>
</feature>
<keyword evidence="5" id="KW-0997">Cell inner membrane</keyword>
<comment type="caution">
    <text evidence="13">The sequence shown here is derived from an EMBL/GenBank/DDBJ whole genome shotgun (WGS) entry which is preliminary data.</text>
</comment>
<dbReference type="OrthoDB" id="9803484at2"/>
<evidence type="ECO:0000256" key="2">
    <source>
        <dbReference type="ARBA" id="ARBA00009765"/>
    </source>
</evidence>
<dbReference type="EMBL" id="WTYW01000002">
    <property type="protein sequence ID" value="MXO86434.1"/>
    <property type="molecule type" value="Genomic_DNA"/>
</dbReference>
<dbReference type="Pfam" id="PF01544">
    <property type="entry name" value="CorA"/>
    <property type="match status" value="1"/>
</dbReference>
<evidence type="ECO:0000256" key="7">
    <source>
        <dbReference type="ARBA" id="ARBA00022833"/>
    </source>
</evidence>
<evidence type="ECO:0000256" key="6">
    <source>
        <dbReference type="ARBA" id="ARBA00022692"/>
    </source>
</evidence>
<comment type="subcellular location">
    <subcellularLocation>
        <location evidence="1">Cell membrane</location>
        <topology evidence="1">Multi-pass membrane protein</topology>
    </subcellularLocation>
</comment>
<gene>
    <name evidence="13" type="ORF">GRI38_10395</name>
</gene>
<evidence type="ECO:0000256" key="5">
    <source>
        <dbReference type="ARBA" id="ARBA00022519"/>
    </source>
</evidence>
<dbReference type="Proteomes" id="UP000433104">
    <property type="component" value="Unassembled WGS sequence"/>
</dbReference>
<dbReference type="Gene3D" id="3.30.460.20">
    <property type="entry name" value="CorA soluble domain-like"/>
    <property type="match status" value="1"/>
</dbReference>
<comment type="similarity">
    <text evidence="2">Belongs to the CorA metal ion transporter (MIT) (TC 1.A.35) family.</text>
</comment>
<protein>
    <submittedName>
        <fullName evidence="13">Zinc transporter ZntB</fullName>
    </submittedName>
</protein>
<keyword evidence="9" id="KW-0406">Ion transport</keyword>
<dbReference type="CDD" id="cd12833">
    <property type="entry name" value="ZntB-like_1"/>
    <property type="match status" value="1"/>
</dbReference>
<evidence type="ECO:0000256" key="3">
    <source>
        <dbReference type="ARBA" id="ARBA00022448"/>
    </source>
</evidence>
<dbReference type="GO" id="GO:0015087">
    <property type="term" value="F:cobalt ion transmembrane transporter activity"/>
    <property type="evidence" value="ECO:0007669"/>
    <property type="project" value="TreeGrafter"/>
</dbReference>
<dbReference type="SUPFAM" id="SSF143865">
    <property type="entry name" value="CorA soluble domain-like"/>
    <property type="match status" value="1"/>
</dbReference>
<evidence type="ECO:0000256" key="11">
    <source>
        <dbReference type="SAM" id="MobiDB-lite"/>
    </source>
</evidence>
<feature type="compositionally biased region" description="Basic and acidic residues" evidence="11">
    <location>
        <begin position="1"/>
        <end position="14"/>
    </location>
</feature>
<dbReference type="InterPro" id="IPR045861">
    <property type="entry name" value="CorA_cytoplasmic_dom"/>
</dbReference>
<dbReference type="PANTHER" id="PTHR46494:SF3">
    <property type="entry name" value="ZINC TRANSPORT PROTEIN ZNTB"/>
    <property type="match status" value="1"/>
</dbReference>
<feature type="transmembrane region" description="Helical" evidence="12">
    <location>
        <begin position="276"/>
        <end position="299"/>
    </location>
</feature>
<evidence type="ECO:0000256" key="1">
    <source>
        <dbReference type="ARBA" id="ARBA00004651"/>
    </source>
</evidence>
<keyword evidence="8 12" id="KW-1133">Transmembrane helix</keyword>
<keyword evidence="10 12" id="KW-0472">Membrane</keyword>
<dbReference type="Gene3D" id="1.20.58.340">
    <property type="entry name" value="Magnesium transport protein CorA, transmembrane region"/>
    <property type="match status" value="2"/>
</dbReference>
<keyword evidence="3" id="KW-0813">Transport</keyword>
<evidence type="ECO:0000256" key="4">
    <source>
        <dbReference type="ARBA" id="ARBA00022475"/>
    </source>
</evidence>
<keyword evidence="14" id="KW-1185">Reference proteome</keyword>
<accession>A0A844ZFV8</accession>